<dbReference type="InterPro" id="IPR000297">
    <property type="entry name" value="PPIase_PpiC"/>
</dbReference>
<evidence type="ECO:0000259" key="2">
    <source>
        <dbReference type="Pfam" id="PF13145"/>
    </source>
</evidence>
<feature type="domain" description="PpiC" evidence="2">
    <location>
        <begin position="115"/>
        <end position="238"/>
    </location>
</feature>
<gene>
    <name evidence="3" type="ORF">SAMN05444279_10568</name>
</gene>
<dbReference type="AlphaFoldDB" id="A0A1M4UZV9"/>
<feature type="transmembrane region" description="Helical" evidence="1">
    <location>
        <begin position="7"/>
        <end position="25"/>
    </location>
</feature>
<protein>
    <submittedName>
        <fullName evidence="3">Parvulin-like peptidyl-prolyl isomerase</fullName>
    </submittedName>
</protein>
<keyword evidence="1" id="KW-1133">Transmembrane helix</keyword>
<dbReference type="GO" id="GO:0003755">
    <property type="term" value="F:peptidyl-prolyl cis-trans isomerase activity"/>
    <property type="evidence" value="ECO:0007669"/>
    <property type="project" value="InterPro"/>
</dbReference>
<keyword evidence="4" id="KW-1185">Reference proteome</keyword>
<sequence length="275" mass="30183">MRFLKEPLVHFLLIGVAIFAWFYWISPPSEAQDPQQAIVVDDNDVSMLASRFSASWNRAPSPEELQRLVDGLVREEILVREARNLGLERGDPVIRARLAQKMEFLTRSIAASVVPEDAELAAYLQDNPNRFRTPPKFAFEQIFLGEAPGSADVEAAQSALAAGADPMQVGLSTLLPKSMPLSAARAIDSTFGRGFSEILATLPTGAWAGPVVSSYGQHLVRINAVEPGVLPPLDDFRDTVLQDWRRQTAADLAEAQYQSLADRYEISLPALGPQE</sequence>
<dbReference type="Pfam" id="PF13145">
    <property type="entry name" value="Rotamase_2"/>
    <property type="match status" value="1"/>
</dbReference>
<reference evidence="3 4" key="1">
    <citation type="submission" date="2016-11" db="EMBL/GenBank/DDBJ databases">
        <authorList>
            <person name="Varghese N."/>
            <person name="Submissions S."/>
        </authorList>
    </citation>
    <scope>NUCLEOTIDE SEQUENCE [LARGE SCALE GENOMIC DNA]</scope>
    <source>
        <strain evidence="3 4">DSM 29341</strain>
    </source>
</reference>
<dbReference type="SUPFAM" id="SSF109998">
    <property type="entry name" value="Triger factor/SurA peptide-binding domain-like"/>
    <property type="match status" value="1"/>
</dbReference>
<keyword evidence="1" id="KW-0472">Membrane</keyword>
<dbReference type="InterPro" id="IPR027304">
    <property type="entry name" value="Trigger_fact/SurA_dom_sf"/>
</dbReference>
<proteinExistence type="predicted"/>
<evidence type="ECO:0000313" key="3">
    <source>
        <dbReference type="EMBL" id="SHE62264.1"/>
    </source>
</evidence>
<organism evidence="3 4">
    <name type="scientific">Ruegeria intermedia</name>
    <dbReference type="NCBI Taxonomy" id="996115"/>
    <lineage>
        <taxon>Bacteria</taxon>
        <taxon>Pseudomonadati</taxon>
        <taxon>Pseudomonadota</taxon>
        <taxon>Alphaproteobacteria</taxon>
        <taxon>Rhodobacterales</taxon>
        <taxon>Roseobacteraceae</taxon>
        <taxon>Ruegeria</taxon>
    </lineage>
</organism>
<keyword evidence="1" id="KW-0812">Transmembrane</keyword>
<dbReference type="Proteomes" id="UP000325134">
    <property type="component" value="Unassembled WGS sequence"/>
</dbReference>
<name>A0A1M4UZV9_9RHOB</name>
<accession>A0A1M4UZV9</accession>
<evidence type="ECO:0000313" key="4">
    <source>
        <dbReference type="Proteomes" id="UP000325134"/>
    </source>
</evidence>
<keyword evidence="3" id="KW-0413">Isomerase</keyword>
<evidence type="ECO:0000256" key="1">
    <source>
        <dbReference type="SAM" id="Phobius"/>
    </source>
</evidence>
<dbReference type="EMBL" id="FQVK01000005">
    <property type="protein sequence ID" value="SHE62264.1"/>
    <property type="molecule type" value="Genomic_DNA"/>
</dbReference>